<evidence type="ECO:0000313" key="5">
    <source>
        <dbReference type="EMBL" id="MDG0816734.1"/>
    </source>
</evidence>
<evidence type="ECO:0000259" key="4">
    <source>
        <dbReference type="SMART" id="SM00702"/>
    </source>
</evidence>
<keyword evidence="2" id="KW-0223">Dioxygenase</keyword>
<keyword evidence="3" id="KW-0560">Oxidoreductase</keyword>
<keyword evidence="6" id="KW-1185">Reference proteome</keyword>
<protein>
    <submittedName>
        <fullName evidence="5">2OG-Fe(II) oxygenase</fullName>
    </submittedName>
</protein>
<proteinExistence type="predicted"/>
<name>A0ABT6DIQ6_9BACT</name>
<accession>A0ABT6DIQ6</accession>
<dbReference type="EMBL" id="JANRMI010000003">
    <property type="protein sequence ID" value="MDG0816734.1"/>
    <property type="molecule type" value="Genomic_DNA"/>
</dbReference>
<dbReference type="RefSeq" id="WP_277578212.1">
    <property type="nucleotide sequence ID" value="NZ_JANRMI010000003.1"/>
</dbReference>
<dbReference type="InterPro" id="IPR006620">
    <property type="entry name" value="Pro_4_hyd_alph"/>
</dbReference>
<evidence type="ECO:0000256" key="2">
    <source>
        <dbReference type="ARBA" id="ARBA00022964"/>
    </source>
</evidence>
<gene>
    <name evidence="5" type="ORF">NWE73_10190</name>
</gene>
<evidence type="ECO:0000256" key="3">
    <source>
        <dbReference type="ARBA" id="ARBA00023002"/>
    </source>
</evidence>
<dbReference type="SMART" id="SM00702">
    <property type="entry name" value="P4Hc"/>
    <property type="match status" value="1"/>
</dbReference>
<organism evidence="5 6">
    <name type="scientific">Bdellovibrio svalbardensis</name>
    <dbReference type="NCBI Taxonomy" id="2972972"/>
    <lineage>
        <taxon>Bacteria</taxon>
        <taxon>Pseudomonadati</taxon>
        <taxon>Bdellovibrionota</taxon>
        <taxon>Bdellovibrionia</taxon>
        <taxon>Bdellovibrionales</taxon>
        <taxon>Pseudobdellovibrionaceae</taxon>
        <taxon>Bdellovibrio</taxon>
    </lineage>
</organism>
<comment type="cofactor">
    <cofactor evidence="1">
        <name>L-ascorbate</name>
        <dbReference type="ChEBI" id="CHEBI:38290"/>
    </cofactor>
</comment>
<dbReference type="Pfam" id="PF13640">
    <property type="entry name" value="2OG-FeII_Oxy_3"/>
    <property type="match status" value="1"/>
</dbReference>
<dbReference type="InterPro" id="IPR044862">
    <property type="entry name" value="Pro_4_hyd_alph_FE2OG_OXY"/>
</dbReference>
<comment type="caution">
    <text evidence="5">The sequence shown here is derived from an EMBL/GenBank/DDBJ whole genome shotgun (WGS) entry which is preliminary data.</text>
</comment>
<evidence type="ECO:0000313" key="6">
    <source>
        <dbReference type="Proteomes" id="UP001152321"/>
    </source>
</evidence>
<evidence type="ECO:0000256" key="1">
    <source>
        <dbReference type="ARBA" id="ARBA00001961"/>
    </source>
</evidence>
<feature type="domain" description="Prolyl 4-hydroxylase alpha subunit" evidence="4">
    <location>
        <begin position="28"/>
        <end position="201"/>
    </location>
</feature>
<dbReference type="Proteomes" id="UP001152321">
    <property type="component" value="Unassembled WGS sequence"/>
</dbReference>
<sequence length="209" mass="24251">MYLQLSPKFRKENQLHLKTDTLVHEAPWQHFILDNVFALNDFINLQERILSQNHEFKIGSEDPEQIQLRALPDMALAEALLSEEFQGLLEKVSGSALSIYKSGALQLRRMTPDSPAFPPHYDFIDHRTLVMLYYLGRDWTPANGGELLLHKEEGAAIDGPDTKWISPIANRMVLFFCDETNWHSVRQVINWNRYLVFAEWSVVSNERIL</sequence>
<reference evidence="5" key="1">
    <citation type="submission" date="2022-08" db="EMBL/GenBank/DDBJ databases">
        <title>Novel Bdellovibrio Species Isolated from Svalbard: Designation Bdellovibrio svalbardensis.</title>
        <authorList>
            <person name="Mitchell R.J."/>
            <person name="Choi S.Y."/>
        </authorList>
    </citation>
    <scope>NUCLEOTIDE SEQUENCE</scope>
    <source>
        <strain evidence="5">PAP01</strain>
    </source>
</reference>
<dbReference type="Gene3D" id="2.60.120.620">
    <property type="entry name" value="q2cbj1_9rhob like domain"/>
    <property type="match status" value="1"/>
</dbReference>